<dbReference type="InterPro" id="IPR049349">
    <property type="entry name" value="DUF2264_N"/>
</dbReference>
<dbReference type="Pfam" id="PF10022">
    <property type="entry name" value="DUF2264"/>
    <property type="match status" value="1"/>
</dbReference>
<dbReference type="RefSeq" id="WP_111133099.1">
    <property type="nucleotide sequence ID" value="NZ_POUB01000020.1"/>
</dbReference>
<gene>
    <name evidence="2" type="ORF">C1I99_05590</name>
</gene>
<dbReference type="Proteomes" id="UP000248749">
    <property type="component" value="Unassembled WGS sequence"/>
</dbReference>
<feature type="domain" description="DUF2264" evidence="1">
    <location>
        <begin position="17"/>
        <end position="365"/>
    </location>
</feature>
<organism evidence="2 3">
    <name type="scientific">Micromonospora deserti</name>
    <dbReference type="NCBI Taxonomy" id="2070366"/>
    <lineage>
        <taxon>Bacteria</taxon>
        <taxon>Bacillati</taxon>
        <taxon>Actinomycetota</taxon>
        <taxon>Actinomycetes</taxon>
        <taxon>Micromonosporales</taxon>
        <taxon>Micromonosporaceae</taxon>
        <taxon>Micromonospora</taxon>
    </lineage>
</organism>
<comment type="caution">
    <text evidence="2">The sequence shown here is derived from an EMBL/GenBank/DDBJ whole genome shotgun (WGS) entry which is preliminary data.</text>
</comment>
<evidence type="ECO:0000313" key="3">
    <source>
        <dbReference type="Proteomes" id="UP000248749"/>
    </source>
</evidence>
<dbReference type="PIRSF" id="PIRSF014753">
    <property type="entry name" value="UCP014753"/>
    <property type="match status" value="1"/>
</dbReference>
<proteinExistence type="predicted"/>
<protein>
    <recommendedName>
        <fullName evidence="1">DUF2264 domain-containing protein</fullName>
    </recommendedName>
</protein>
<dbReference type="OrthoDB" id="9813465at2"/>
<dbReference type="PANTHER" id="PTHR35339">
    <property type="entry name" value="LINALOOL DEHYDRATASE_ISOMERASE DOMAIN-CONTAINING PROTEIN"/>
    <property type="match status" value="1"/>
</dbReference>
<name>A0A2W2CQR0_9ACTN</name>
<dbReference type="InterPro" id="IPR016624">
    <property type="entry name" value="UCP014753"/>
</dbReference>
<keyword evidence="3" id="KW-1185">Reference proteome</keyword>
<evidence type="ECO:0000259" key="1">
    <source>
        <dbReference type="Pfam" id="PF10022"/>
    </source>
</evidence>
<dbReference type="EMBL" id="POUB01000020">
    <property type="protein sequence ID" value="PZG01806.1"/>
    <property type="molecule type" value="Genomic_DNA"/>
</dbReference>
<reference evidence="2 3" key="1">
    <citation type="submission" date="2018-01" db="EMBL/GenBank/DDBJ databases">
        <title>Draft genome sequence of Salinispora sp. 13K206.</title>
        <authorList>
            <person name="Sahin N."/>
            <person name="Saygin H."/>
            <person name="Ay H."/>
        </authorList>
    </citation>
    <scope>NUCLEOTIDE SEQUENCE [LARGE SCALE GENOMIC DNA]</scope>
    <source>
        <strain evidence="2 3">13K206</strain>
    </source>
</reference>
<accession>A0A2W2CQR0</accession>
<dbReference type="AlphaFoldDB" id="A0A2W2CQR0"/>
<evidence type="ECO:0000313" key="2">
    <source>
        <dbReference type="EMBL" id="PZG01806.1"/>
    </source>
</evidence>
<sequence>MRFPAENWRLSRYTGWTRAHWEMAADETLAAVRRFASARHALIDLPGPVSAFGGHSDGLEGFARTFLAAGFRLVHGGDGGLAQWYAEGIAAGVDPNSPERWPSLEDVPQARVEAASIALAMHESRSLIWDALDDRVRQQVVEWLAQAVGLQYPASNWVWFQNITEAFLRSVNGPWLKEDIDRNIEMTEAWYRRDGWYTDGVGAGRTTRKFDWYAGWAMNFYPLWYCRMSAEHAEPALWARYRERLRAYLDGAQHLFGANGSPLLQGRSLTYRFATTAPFWAGALFDATPLPPGRTRRLASGTLRHFVAKGGWDAQGLQPIGWHHAFEPIRQPYSGPGSPYWSSKGFAGLVLPADHPVWTDPEEPLEVEERDMQVTLHAPGWLVSGTKSDGVVRVVNHGSDAQPEGTLGVDDPNYARHAYSTHTGPGYAKLSREAPVDNHVALIDASGSVSHRRPLAPMSIAGRIGVSRHRAHWPDGPMPDAFVWPPEPPQFRVGPLVTTASVLRGAVEIRVVRVEEDCDCLLRVGGFQVDGAAGVDGGMARVVRKDGLASIVIGLRGLAEGAVIATDGADVFSSRSAVPVVTSRIPLTVGEIYAAAVILTGAALPEVLPRIDVNGDEVSVAWADGQADVVSLPPV</sequence>
<dbReference type="PANTHER" id="PTHR35339:SF4">
    <property type="entry name" value="LINALOOL DEHYDRATASE_ISOMERASE DOMAIN-CONTAINING PROTEIN"/>
    <property type="match status" value="1"/>
</dbReference>